<feature type="domain" description="HTH tetR-type" evidence="5">
    <location>
        <begin position="15"/>
        <end position="74"/>
    </location>
</feature>
<dbReference type="PANTHER" id="PTHR30055:SF234">
    <property type="entry name" value="HTH-TYPE TRANSCRIPTIONAL REGULATOR BETI"/>
    <property type="match status" value="1"/>
</dbReference>
<keyword evidence="1" id="KW-0805">Transcription regulation</keyword>
<dbReference type="SUPFAM" id="SSF46689">
    <property type="entry name" value="Homeodomain-like"/>
    <property type="match status" value="1"/>
</dbReference>
<keyword evidence="2 4" id="KW-0238">DNA-binding</keyword>
<evidence type="ECO:0000256" key="1">
    <source>
        <dbReference type="ARBA" id="ARBA00023015"/>
    </source>
</evidence>
<dbReference type="Proteomes" id="UP001317779">
    <property type="component" value="Chromosome"/>
</dbReference>
<gene>
    <name evidence="6" type="ORF">Microterr_01200</name>
</gene>
<dbReference type="PANTHER" id="PTHR30055">
    <property type="entry name" value="HTH-TYPE TRANSCRIPTIONAL REGULATOR RUTR"/>
    <property type="match status" value="1"/>
</dbReference>
<keyword evidence="7" id="KW-1185">Reference proteome</keyword>
<feature type="DNA-binding region" description="H-T-H motif" evidence="4">
    <location>
        <begin position="37"/>
        <end position="56"/>
    </location>
</feature>
<proteinExistence type="predicted"/>
<dbReference type="Gene3D" id="1.10.357.10">
    <property type="entry name" value="Tetracycline Repressor, domain 2"/>
    <property type="match status" value="1"/>
</dbReference>
<keyword evidence="3" id="KW-0804">Transcription</keyword>
<evidence type="ECO:0000259" key="5">
    <source>
        <dbReference type="PROSITE" id="PS50977"/>
    </source>
</evidence>
<dbReference type="PRINTS" id="PR00455">
    <property type="entry name" value="HTHTETR"/>
</dbReference>
<dbReference type="PROSITE" id="PS50977">
    <property type="entry name" value="HTH_TETR_2"/>
    <property type="match status" value="1"/>
</dbReference>
<dbReference type="RefSeq" id="WP_263796745.1">
    <property type="nucleotide sequence ID" value="NZ_AP027141.1"/>
</dbReference>
<evidence type="ECO:0000256" key="4">
    <source>
        <dbReference type="PROSITE-ProRule" id="PRU00335"/>
    </source>
</evidence>
<sequence>MTAERKRNRGPSAGPENRRALIAAARVVFAEDGYRAPLSRIAKRAGVGQGSLYRHFPDRKSLALAVFDENLTELELVVADQARTLDDLLGRVIEQTVEHSALLEFAMLERDDREVGGMDERFRAIVDVAVQHEQATGRLAAGVTTADVTLSVSLIAALVSRSPADERRDLALRSWRLLQTGLGSR</sequence>
<accession>A0ABM8DVB9</accession>
<name>A0ABM8DVB9_9MICO</name>
<reference evidence="6 7" key="1">
    <citation type="submission" date="2022-12" db="EMBL/GenBank/DDBJ databases">
        <title>Microbacterium terricola strain KV-448 chromosome, complete genome.</title>
        <authorList>
            <person name="Oshima T."/>
            <person name="Moriya T."/>
            <person name="Bessho Y."/>
        </authorList>
    </citation>
    <scope>NUCLEOTIDE SEQUENCE [LARGE SCALE GENOMIC DNA]</scope>
    <source>
        <strain evidence="6 7">KV-448</strain>
    </source>
</reference>
<dbReference type="InterPro" id="IPR050109">
    <property type="entry name" value="HTH-type_TetR-like_transc_reg"/>
</dbReference>
<evidence type="ECO:0000313" key="6">
    <source>
        <dbReference type="EMBL" id="BDV29460.1"/>
    </source>
</evidence>
<evidence type="ECO:0000256" key="3">
    <source>
        <dbReference type="ARBA" id="ARBA00023163"/>
    </source>
</evidence>
<organism evidence="6 7">
    <name type="scientific">Microbacterium terricola</name>
    <dbReference type="NCBI Taxonomy" id="344163"/>
    <lineage>
        <taxon>Bacteria</taxon>
        <taxon>Bacillati</taxon>
        <taxon>Actinomycetota</taxon>
        <taxon>Actinomycetes</taxon>
        <taxon>Micrococcales</taxon>
        <taxon>Microbacteriaceae</taxon>
        <taxon>Microbacterium</taxon>
    </lineage>
</organism>
<dbReference type="InterPro" id="IPR001647">
    <property type="entry name" value="HTH_TetR"/>
</dbReference>
<dbReference type="EMBL" id="AP027141">
    <property type="protein sequence ID" value="BDV29460.1"/>
    <property type="molecule type" value="Genomic_DNA"/>
</dbReference>
<evidence type="ECO:0000313" key="7">
    <source>
        <dbReference type="Proteomes" id="UP001317779"/>
    </source>
</evidence>
<protein>
    <submittedName>
        <fullName evidence="6">TetR family transcriptional regulator</fullName>
    </submittedName>
</protein>
<evidence type="ECO:0000256" key="2">
    <source>
        <dbReference type="ARBA" id="ARBA00023125"/>
    </source>
</evidence>
<dbReference type="Pfam" id="PF00440">
    <property type="entry name" value="TetR_N"/>
    <property type="match status" value="1"/>
</dbReference>
<dbReference type="InterPro" id="IPR009057">
    <property type="entry name" value="Homeodomain-like_sf"/>
</dbReference>